<dbReference type="AlphaFoldDB" id="A0AAE9YVR1"/>
<organism evidence="2 3">
    <name type="scientific">Thalassomonas actiniarum</name>
    <dbReference type="NCBI Taxonomy" id="485447"/>
    <lineage>
        <taxon>Bacteria</taxon>
        <taxon>Pseudomonadati</taxon>
        <taxon>Pseudomonadota</taxon>
        <taxon>Gammaproteobacteria</taxon>
        <taxon>Alteromonadales</taxon>
        <taxon>Colwelliaceae</taxon>
        <taxon>Thalassomonas</taxon>
    </lineage>
</organism>
<dbReference type="RefSeq" id="WP_044835767.1">
    <property type="nucleotide sequence ID" value="NZ_CP059735.1"/>
</dbReference>
<reference evidence="2 3" key="1">
    <citation type="journal article" date="2015" name="Genome Announc.">
        <title>Draft Genome Sequences of Marine Isolates of Thalassomonas viridans and Thalassomonas actiniarum.</title>
        <authorList>
            <person name="Olonade I."/>
            <person name="van Zyl L.J."/>
            <person name="Trindade M."/>
        </authorList>
    </citation>
    <scope>NUCLEOTIDE SEQUENCE [LARGE SCALE GENOMIC DNA]</scope>
    <source>
        <strain evidence="2 3">A5K-106</strain>
    </source>
</reference>
<reference evidence="2 3" key="2">
    <citation type="journal article" date="2022" name="Mar. Drugs">
        <title>Bioassay-Guided Fractionation Leads to the Detection of Cholic Acid Generated by the Rare Thalassomonas sp.</title>
        <authorList>
            <person name="Pheiffer F."/>
            <person name="Schneider Y.K."/>
            <person name="Hansen E.H."/>
            <person name="Andersen J.H."/>
            <person name="Isaksson J."/>
            <person name="Busche T."/>
            <person name="R C."/>
            <person name="Kalinowski J."/>
            <person name="Zyl L.V."/>
            <person name="Trindade M."/>
        </authorList>
    </citation>
    <scope>NUCLEOTIDE SEQUENCE [LARGE SCALE GENOMIC DNA]</scope>
    <source>
        <strain evidence="2 3">A5K-106</strain>
    </source>
</reference>
<dbReference type="InterPro" id="IPR056127">
    <property type="entry name" value="DUF7710"/>
</dbReference>
<accession>A0AAE9YVR1</accession>
<gene>
    <name evidence="2" type="ORF">SG35_013190</name>
</gene>
<evidence type="ECO:0000313" key="3">
    <source>
        <dbReference type="Proteomes" id="UP000032568"/>
    </source>
</evidence>
<dbReference type="Proteomes" id="UP000032568">
    <property type="component" value="Chromosome"/>
</dbReference>
<sequence>MNSVWIFNKNNSSYSGGVFSELTKAENWILENKLSGMLTKYPLDQGVWDWACKNNMHNLKAEKVAEKGSNPVFIGGFTTASQEHYHYENGQRK</sequence>
<dbReference type="EMBL" id="CP059735">
    <property type="protein sequence ID" value="WDE01477.1"/>
    <property type="molecule type" value="Genomic_DNA"/>
</dbReference>
<dbReference type="Pfam" id="PF24819">
    <property type="entry name" value="DUF7710"/>
    <property type="match status" value="1"/>
</dbReference>
<feature type="domain" description="DUF7710" evidence="1">
    <location>
        <begin position="4"/>
        <end position="92"/>
    </location>
</feature>
<evidence type="ECO:0000313" key="2">
    <source>
        <dbReference type="EMBL" id="WDE01477.1"/>
    </source>
</evidence>
<evidence type="ECO:0000259" key="1">
    <source>
        <dbReference type="Pfam" id="PF24819"/>
    </source>
</evidence>
<dbReference type="KEGG" id="tact:SG35_013190"/>
<name>A0AAE9YVR1_9GAMM</name>
<proteinExistence type="predicted"/>
<keyword evidence="3" id="KW-1185">Reference proteome</keyword>
<protein>
    <recommendedName>
        <fullName evidence="1">DUF7710 domain-containing protein</fullName>
    </recommendedName>
</protein>